<evidence type="ECO:0000313" key="3">
    <source>
        <dbReference type="EMBL" id="MFD1428477.1"/>
    </source>
</evidence>
<dbReference type="RefSeq" id="WP_380167419.1">
    <property type="nucleotide sequence ID" value="NZ_JBHTNU010000025.1"/>
</dbReference>
<keyword evidence="4" id="KW-1185">Reference proteome</keyword>
<dbReference type="EMBL" id="JBHTNU010000025">
    <property type="protein sequence ID" value="MFD1428477.1"/>
    <property type="molecule type" value="Genomic_DNA"/>
</dbReference>
<feature type="region of interest" description="Disordered" evidence="1">
    <location>
        <begin position="190"/>
        <end position="223"/>
    </location>
</feature>
<evidence type="ECO:0000313" key="4">
    <source>
        <dbReference type="Proteomes" id="UP001597282"/>
    </source>
</evidence>
<organism evidence="3 4">
    <name type="scientific">Kroppenstedtia sanguinis</name>
    <dbReference type="NCBI Taxonomy" id="1380684"/>
    <lineage>
        <taxon>Bacteria</taxon>
        <taxon>Bacillati</taxon>
        <taxon>Bacillota</taxon>
        <taxon>Bacilli</taxon>
        <taxon>Bacillales</taxon>
        <taxon>Thermoactinomycetaceae</taxon>
        <taxon>Kroppenstedtia</taxon>
    </lineage>
</organism>
<feature type="domain" description="Large polyvalent protein associated" evidence="2">
    <location>
        <begin position="5"/>
        <end position="56"/>
    </location>
</feature>
<proteinExistence type="predicted"/>
<name>A0ABW4CDU3_9BACL</name>
<sequence>MKPVTEVAKEIRKELKQRFPGVKFSVRSSRSGSITVSWSDFPTQERVEAVTGKYEEISRCEVTGEILSGGNLFVSASNEWTEGVRAEIESEMPEGIQRGDFEYWPAFHQVAERIYQERYRDQIEQSKHKKEKSYREIKNPEDPATYRQKMALIKILGVDGLTKEQASELIQKGRDGMDILPELERILKNETARRVPPTSRKKKRATDSIPHLQLLDESSTIVH</sequence>
<dbReference type="Pfam" id="PF18847">
    <property type="entry name" value="LPD29"/>
    <property type="match status" value="1"/>
</dbReference>
<comment type="caution">
    <text evidence="3">The sequence shown here is derived from an EMBL/GenBank/DDBJ whole genome shotgun (WGS) entry which is preliminary data.</text>
</comment>
<protein>
    <submittedName>
        <fullName evidence="3">LPD29 domain-containing protein</fullName>
    </submittedName>
</protein>
<accession>A0ABW4CDU3</accession>
<evidence type="ECO:0000256" key="1">
    <source>
        <dbReference type="SAM" id="MobiDB-lite"/>
    </source>
</evidence>
<dbReference type="InterPro" id="IPR041311">
    <property type="entry name" value="LPD29"/>
</dbReference>
<reference evidence="4" key="1">
    <citation type="journal article" date="2019" name="Int. J. Syst. Evol. Microbiol.">
        <title>The Global Catalogue of Microorganisms (GCM) 10K type strain sequencing project: providing services to taxonomists for standard genome sequencing and annotation.</title>
        <authorList>
            <consortium name="The Broad Institute Genomics Platform"/>
            <consortium name="The Broad Institute Genome Sequencing Center for Infectious Disease"/>
            <person name="Wu L."/>
            <person name="Ma J."/>
        </authorList>
    </citation>
    <scope>NUCLEOTIDE SEQUENCE [LARGE SCALE GENOMIC DNA]</scope>
    <source>
        <strain evidence="4">S1</strain>
    </source>
</reference>
<evidence type="ECO:0000259" key="2">
    <source>
        <dbReference type="Pfam" id="PF18847"/>
    </source>
</evidence>
<gene>
    <name evidence="3" type="ORF">ACFQ4Y_16375</name>
</gene>
<dbReference type="Proteomes" id="UP001597282">
    <property type="component" value="Unassembled WGS sequence"/>
</dbReference>